<dbReference type="Gene3D" id="3.30.200.20">
    <property type="entry name" value="Phosphorylase Kinase, domain 1"/>
    <property type="match status" value="1"/>
</dbReference>
<comment type="caution">
    <text evidence="4">The sequence shown here is derived from an EMBL/GenBank/DDBJ whole genome shotgun (WGS) entry which is preliminary data.</text>
</comment>
<keyword evidence="2" id="KW-0808">Transferase</keyword>
<dbReference type="Pfam" id="PF03881">
    <property type="entry name" value="Fructosamin_kin"/>
    <property type="match status" value="1"/>
</dbReference>
<organism evidence="4 5">
    <name type="scientific">Sinomicrobium weinanense</name>
    <dbReference type="NCBI Taxonomy" id="2842200"/>
    <lineage>
        <taxon>Bacteria</taxon>
        <taxon>Pseudomonadati</taxon>
        <taxon>Bacteroidota</taxon>
        <taxon>Flavobacteriia</taxon>
        <taxon>Flavobacteriales</taxon>
        <taxon>Flavobacteriaceae</taxon>
        <taxon>Sinomicrobium</taxon>
    </lineage>
</organism>
<dbReference type="PANTHER" id="PTHR12149:SF8">
    <property type="entry name" value="PROTEIN-RIBULOSAMINE 3-KINASE"/>
    <property type="match status" value="1"/>
</dbReference>
<evidence type="ECO:0000259" key="3">
    <source>
        <dbReference type="PROSITE" id="PS50011"/>
    </source>
</evidence>
<proteinExistence type="inferred from homology"/>
<sequence>MTETVKHSLEQVLRAEIRKVSPLSGGDINDVYLLETIAGQFVVKVNSASRYPGMFPAEAEGLAVLGNTGAIHVPAVIAQGEAGKTAYLILEYMEQGIPGPGFWETFGKQLAALHHNTADYFGFKNSNYIGSLPQYNAHCTNAAAFYITQRLQPQFSMAQDKGYRFNTEALYKNLETVIPEEQPALVHGDLWSGNYLVSKDGNPCLIDPAVAYAHRETDIAMMHLFGGFPPAMMRAYNETFALNEGWEERLDVWQLYYLLVHLNLFGSGYLQSVERIVRKYSGC</sequence>
<evidence type="ECO:0000256" key="2">
    <source>
        <dbReference type="PIRNR" id="PIRNR006221"/>
    </source>
</evidence>
<dbReference type="AlphaFoldDB" id="A0A926Q3V7"/>
<dbReference type="SUPFAM" id="SSF56112">
    <property type="entry name" value="Protein kinase-like (PK-like)"/>
    <property type="match status" value="1"/>
</dbReference>
<dbReference type="InterPro" id="IPR000719">
    <property type="entry name" value="Prot_kinase_dom"/>
</dbReference>
<accession>A0A926Q3V7</accession>
<reference evidence="4 5" key="1">
    <citation type="submission" date="2020-09" db="EMBL/GenBank/DDBJ databases">
        <title>Sinomicrobium weinanense sp. nov., a halophilic bacteria isolated from saline-alkali soil.</title>
        <authorList>
            <person name="Wu P."/>
            <person name="Ren H."/>
            <person name="Mei Y."/>
            <person name="Liang Y."/>
            <person name="Chen Z."/>
        </authorList>
    </citation>
    <scope>NUCLEOTIDE SEQUENCE [LARGE SCALE GENOMIC DNA]</scope>
    <source>
        <strain evidence="4 5">FJxs</strain>
    </source>
</reference>
<dbReference type="InterPro" id="IPR016477">
    <property type="entry name" value="Fructo-/Ketosamine-3-kinase"/>
</dbReference>
<dbReference type="PROSITE" id="PS50011">
    <property type="entry name" value="PROTEIN_KINASE_DOM"/>
    <property type="match status" value="1"/>
</dbReference>
<keyword evidence="2 4" id="KW-0418">Kinase</keyword>
<dbReference type="Gene3D" id="3.90.1200.10">
    <property type="match status" value="1"/>
</dbReference>
<dbReference type="InterPro" id="IPR011009">
    <property type="entry name" value="Kinase-like_dom_sf"/>
</dbReference>
<comment type="similarity">
    <text evidence="1 2">Belongs to the fructosamine kinase family.</text>
</comment>
<dbReference type="RefSeq" id="WP_187965329.1">
    <property type="nucleotide sequence ID" value="NZ_JACVDC010000022.1"/>
</dbReference>
<dbReference type="PANTHER" id="PTHR12149">
    <property type="entry name" value="FRUCTOSAMINE 3 KINASE-RELATED PROTEIN"/>
    <property type="match status" value="1"/>
</dbReference>
<dbReference type="GO" id="GO:0005524">
    <property type="term" value="F:ATP binding"/>
    <property type="evidence" value="ECO:0007669"/>
    <property type="project" value="InterPro"/>
</dbReference>
<gene>
    <name evidence="4" type="ORF">IBL28_09390</name>
</gene>
<name>A0A926Q3V7_9FLAO</name>
<evidence type="ECO:0000313" key="4">
    <source>
        <dbReference type="EMBL" id="MBC9796180.1"/>
    </source>
</evidence>
<dbReference type="EMBL" id="JACVDC010000022">
    <property type="protein sequence ID" value="MBC9796180.1"/>
    <property type="molecule type" value="Genomic_DNA"/>
</dbReference>
<dbReference type="Proteomes" id="UP000653730">
    <property type="component" value="Unassembled WGS sequence"/>
</dbReference>
<dbReference type="PIRSF" id="PIRSF006221">
    <property type="entry name" value="Ketosamine-3-kinase"/>
    <property type="match status" value="1"/>
</dbReference>
<feature type="domain" description="Protein kinase" evidence="3">
    <location>
        <begin position="17"/>
        <end position="283"/>
    </location>
</feature>
<dbReference type="GO" id="GO:0004672">
    <property type="term" value="F:protein kinase activity"/>
    <property type="evidence" value="ECO:0007669"/>
    <property type="project" value="InterPro"/>
</dbReference>
<evidence type="ECO:0000256" key="1">
    <source>
        <dbReference type="ARBA" id="ARBA00009460"/>
    </source>
</evidence>
<evidence type="ECO:0000313" key="5">
    <source>
        <dbReference type="Proteomes" id="UP000653730"/>
    </source>
</evidence>
<protein>
    <submittedName>
        <fullName evidence="4">Fructosamine kinase family protein</fullName>
    </submittedName>
</protein>
<keyword evidence="5" id="KW-1185">Reference proteome</keyword>